<evidence type="ECO:0000256" key="1">
    <source>
        <dbReference type="ARBA" id="ARBA00001947"/>
    </source>
</evidence>
<keyword evidence="3" id="KW-0479">Metal-binding</keyword>
<comment type="cofactor">
    <cofactor evidence="1">
        <name>Zn(2+)</name>
        <dbReference type="ChEBI" id="CHEBI:29105"/>
    </cofactor>
</comment>
<dbReference type="EMBL" id="JARVKF010000446">
    <property type="protein sequence ID" value="KAK9412920.1"/>
    <property type="molecule type" value="Genomic_DNA"/>
</dbReference>
<dbReference type="PANTHER" id="PTHR43350:SF17">
    <property type="entry name" value="NAD-DEPENDENT ALCOHOL DEHYDROGENASE"/>
    <property type="match status" value="1"/>
</dbReference>
<proteinExistence type="inferred from homology"/>
<dbReference type="Gene3D" id="3.90.180.10">
    <property type="entry name" value="Medium-chain alcohol dehydrogenases, catalytic domain"/>
    <property type="match status" value="1"/>
</dbReference>
<dbReference type="SUPFAM" id="SSF51735">
    <property type="entry name" value="NAD(P)-binding Rossmann-fold domains"/>
    <property type="match status" value="1"/>
</dbReference>
<keyword evidence="4" id="KW-0862">Zinc</keyword>
<dbReference type="Pfam" id="PF08240">
    <property type="entry name" value="ADH_N"/>
    <property type="match status" value="1"/>
</dbReference>
<dbReference type="SUPFAM" id="SSF50129">
    <property type="entry name" value="GroES-like"/>
    <property type="match status" value="1"/>
</dbReference>
<reference evidence="8 9" key="1">
    <citation type="journal article" date="2024" name="J. Plant Pathol.">
        <title>Sequence and assembly of the genome of Seiridium unicorne, isolate CBS 538.82, causal agent of cypress canker disease.</title>
        <authorList>
            <person name="Scali E."/>
            <person name="Rocca G.D."/>
            <person name="Danti R."/>
            <person name="Garbelotto M."/>
            <person name="Barberini S."/>
            <person name="Baroncelli R."/>
            <person name="Emiliani G."/>
        </authorList>
    </citation>
    <scope>NUCLEOTIDE SEQUENCE [LARGE SCALE GENOMIC DNA]</scope>
    <source>
        <strain evidence="8 9">BM-138-508</strain>
    </source>
</reference>
<dbReference type="InterPro" id="IPR013154">
    <property type="entry name" value="ADH-like_N"/>
</dbReference>
<evidence type="ECO:0000313" key="9">
    <source>
        <dbReference type="Proteomes" id="UP001408356"/>
    </source>
</evidence>
<accession>A0ABR2UEQ4</accession>
<feature type="domain" description="Alcohol dehydrogenase-like N-terminal" evidence="7">
    <location>
        <begin position="57"/>
        <end position="143"/>
    </location>
</feature>
<name>A0ABR2UEQ4_9PEZI</name>
<evidence type="ECO:0000256" key="3">
    <source>
        <dbReference type="ARBA" id="ARBA00022723"/>
    </source>
</evidence>
<dbReference type="InterPro" id="IPR013149">
    <property type="entry name" value="ADH-like_C"/>
</dbReference>
<organism evidence="8 9">
    <name type="scientific">Seiridium unicorne</name>
    <dbReference type="NCBI Taxonomy" id="138068"/>
    <lineage>
        <taxon>Eukaryota</taxon>
        <taxon>Fungi</taxon>
        <taxon>Dikarya</taxon>
        <taxon>Ascomycota</taxon>
        <taxon>Pezizomycotina</taxon>
        <taxon>Sordariomycetes</taxon>
        <taxon>Xylariomycetidae</taxon>
        <taxon>Amphisphaeriales</taxon>
        <taxon>Sporocadaceae</taxon>
        <taxon>Seiridium</taxon>
    </lineage>
</organism>
<dbReference type="InterPro" id="IPR011032">
    <property type="entry name" value="GroES-like_sf"/>
</dbReference>
<evidence type="ECO:0000256" key="5">
    <source>
        <dbReference type="ARBA" id="ARBA00023002"/>
    </source>
</evidence>
<evidence type="ECO:0000313" key="8">
    <source>
        <dbReference type="EMBL" id="KAK9412920.1"/>
    </source>
</evidence>
<evidence type="ECO:0000259" key="7">
    <source>
        <dbReference type="Pfam" id="PF08240"/>
    </source>
</evidence>
<dbReference type="Proteomes" id="UP001408356">
    <property type="component" value="Unassembled WGS sequence"/>
</dbReference>
<protein>
    <submittedName>
        <fullName evidence="8">Alcohol dehydrogenase-like C-terminal domain-containing protein</fullName>
    </submittedName>
</protein>
<dbReference type="CDD" id="cd05188">
    <property type="entry name" value="MDR"/>
    <property type="match status" value="1"/>
</dbReference>
<gene>
    <name evidence="8" type="ORF">SUNI508_12225</name>
</gene>
<evidence type="ECO:0000256" key="4">
    <source>
        <dbReference type="ARBA" id="ARBA00022833"/>
    </source>
</evidence>
<dbReference type="PANTHER" id="PTHR43350">
    <property type="entry name" value="NAD-DEPENDENT ALCOHOL DEHYDROGENASE"/>
    <property type="match status" value="1"/>
</dbReference>
<comment type="similarity">
    <text evidence="2">Belongs to the zinc-containing alcohol dehydrogenase family.</text>
</comment>
<sequence>MASKSLVVNSISSPLDLRIEGKAIPKAGPGTAVVQILNAVIGPQSKFALAFPVPNFQFPVPGVYGHSCIGRVVSVGRDSTSLKEGQLVLVDSHVTSRDDPNVEILMGLMDGGTEKSKKLANDAWRDGCWTTHAVVPLENATPLDEDALVKREGYDISELSYLARFAVAYGGVSALDIKAGETVIVGPATGGYGGAAVEVASARGARVIAFGRNKDTLAKLKSHVTRVETVVLTGDLEKDTAAFTAFGPADAYIDFSPFQAQNPAHIGAGIRALRRRGRLVLMGGVSTDISIPYWLIMLNSIELRGRWMYDRKEIRELVKMVETGVLKLGKAAGHEIAGKFALEDWESAFEAAGKATSWGQSVVFTP</sequence>
<evidence type="ECO:0000256" key="2">
    <source>
        <dbReference type="ARBA" id="ARBA00008072"/>
    </source>
</evidence>
<comment type="caution">
    <text evidence="8">The sequence shown here is derived from an EMBL/GenBank/DDBJ whole genome shotgun (WGS) entry which is preliminary data.</text>
</comment>
<dbReference type="Pfam" id="PF00107">
    <property type="entry name" value="ADH_zinc_N"/>
    <property type="match status" value="1"/>
</dbReference>
<keyword evidence="5" id="KW-0560">Oxidoreductase</keyword>
<dbReference type="InterPro" id="IPR036291">
    <property type="entry name" value="NAD(P)-bd_dom_sf"/>
</dbReference>
<feature type="domain" description="Alcohol dehydrogenase-like C-terminal" evidence="6">
    <location>
        <begin position="193"/>
        <end position="322"/>
    </location>
</feature>
<evidence type="ECO:0000259" key="6">
    <source>
        <dbReference type="Pfam" id="PF00107"/>
    </source>
</evidence>
<keyword evidence="9" id="KW-1185">Reference proteome</keyword>
<dbReference type="Gene3D" id="3.40.50.720">
    <property type="entry name" value="NAD(P)-binding Rossmann-like Domain"/>
    <property type="match status" value="1"/>
</dbReference>